<feature type="transmembrane region" description="Helical" evidence="7">
    <location>
        <begin position="377"/>
        <end position="402"/>
    </location>
</feature>
<dbReference type="GO" id="GO:0022857">
    <property type="term" value="F:transmembrane transporter activity"/>
    <property type="evidence" value="ECO:0007669"/>
    <property type="project" value="InterPro"/>
</dbReference>
<name>A0A136IWM6_9PEZI</name>
<feature type="transmembrane region" description="Helical" evidence="7">
    <location>
        <begin position="212"/>
        <end position="229"/>
    </location>
</feature>
<evidence type="ECO:0000256" key="2">
    <source>
        <dbReference type="ARBA" id="ARBA00022448"/>
    </source>
</evidence>
<dbReference type="InterPro" id="IPR020846">
    <property type="entry name" value="MFS_dom"/>
</dbReference>
<feature type="transmembrane region" description="Helical" evidence="7">
    <location>
        <begin position="574"/>
        <end position="592"/>
    </location>
</feature>
<keyword evidence="2" id="KW-0813">Transport</keyword>
<evidence type="ECO:0000256" key="4">
    <source>
        <dbReference type="ARBA" id="ARBA00022989"/>
    </source>
</evidence>
<feature type="transmembrane region" description="Helical" evidence="7">
    <location>
        <begin position="507"/>
        <end position="533"/>
    </location>
</feature>
<comment type="subcellular location">
    <subcellularLocation>
        <location evidence="1">Membrane</location>
        <topology evidence="1">Multi-pass membrane protein</topology>
    </subcellularLocation>
</comment>
<dbReference type="InterPro" id="IPR011701">
    <property type="entry name" value="MFS"/>
</dbReference>
<accession>A0A136IWM6</accession>
<dbReference type="Gene3D" id="1.20.1250.20">
    <property type="entry name" value="MFS general substrate transporter like domains"/>
    <property type="match status" value="1"/>
</dbReference>
<feature type="compositionally biased region" description="Basic and acidic residues" evidence="6">
    <location>
        <begin position="39"/>
        <end position="50"/>
    </location>
</feature>
<dbReference type="OrthoDB" id="440553at2759"/>
<evidence type="ECO:0000256" key="1">
    <source>
        <dbReference type="ARBA" id="ARBA00004141"/>
    </source>
</evidence>
<dbReference type="PANTHER" id="PTHR23502:SF51">
    <property type="entry name" value="QUINIDINE RESISTANCE PROTEIN 1-RELATED"/>
    <property type="match status" value="1"/>
</dbReference>
<feature type="region of interest" description="Disordered" evidence="6">
    <location>
        <begin position="12"/>
        <end position="133"/>
    </location>
</feature>
<dbReference type="EMBL" id="KQ964255">
    <property type="protein sequence ID" value="KXJ89305.1"/>
    <property type="molecule type" value="Genomic_DNA"/>
</dbReference>
<evidence type="ECO:0000313" key="9">
    <source>
        <dbReference type="EMBL" id="KXJ89305.1"/>
    </source>
</evidence>
<keyword evidence="10" id="KW-1185">Reference proteome</keyword>
<feature type="compositionally biased region" description="Basic and acidic residues" evidence="6">
    <location>
        <begin position="110"/>
        <end position="132"/>
    </location>
</feature>
<dbReference type="AlphaFoldDB" id="A0A136IWM6"/>
<reference evidence="10" key="1">
    <citation type="submission" date="2016-02" db="EMBL/GenBank/DDBJ databases">
        <title>Draft genome sequence of Microdochium bolleyi, a fungal endophyte of beachgrass.</title>
        <authorList>
            <consortium name="DOE Joint Genome Institute"/>
            <person name="David A.S."/>
            <person name="May G."/>
            <person name="Haridas S."/>
            <person name="Lim J."/>
            <person name="Wang M."/>
            <person name="Labutti K."/>
            <person name="Lipzen A."/>
            <person name="Barry K."/>
            <person name="Grigoriev I.V."/>
        </authorList>
    </citation>
    <scope>NUCLEOTIDE SEQUENCE [LARGE SCALE GENOMIC DNA]</scope>
    <source>
        <strain evidence="10">J235TASD1</strain>
    </source>
</reference>
<feature type="transmembrane region" description="Helical" evidence="7">
    <location>
        <begin position="483"/>
        <end position="501"/>
    </location>
</feature>
<dbReference type="SUPFAM" id="SSF103473">
    <property type="entry name" value="MFS general substrate transporter"/>
    <property type="match status" value="1"/>
</dbReference>
<gene>
    <name evidence="9" type="ORF">Micbo1qcDRAFT_149851</name>
</gene>
<dbReference type="InParanoid" id="A0A136IWM6"/>
<dbReference type="Pfam" id="PF07690">
    <property type="entry name" value="MFS_1"/>
    <property type="match status" value="1"/>
</dbReference>
<keyword evidence="3 7" id="KW-0812">Transmembrane</keyword>
<proteinExistence type="predicted"/>
<keyword evidence="4 7" id="KW-1133">Transmembrane helix</keyword>
<evidence type="ECO:0000256" key="5">
    <source>
        <dbReference type="ARBA" id="ARBA00023136"/>
    </source>
</evidence>
<evidence type="ECO:0000256" key="3">
    <source>
        <dbReference type="ARBA" id="ARBA00022692"/>
    </source>
</evidence>
<protein>
    <submittedName>
        <fullName evidence="9">Major facilitator superfamily domain-containing protein</fullName>
    </submittedName>
</protein>
<dbReference type="PANTHER" id="PTHR23502">
    <property type="entry name" value="MAJOR FACILITATOR SUPERFAMILY"/>
    <property type="match status" value="1"/>
</dbReference>
<feature type="transmembrane region" description="Helical" evidence="7">
    <location>
        <begin position="144"/>
        <end position="165"/>
    </location>
</feature>
<dbReference type="PROSITE" id="PS50850">
    <property type="entry name" value="MFS"/>
    <property type="match status" value="1"/>
</dbReference>
<feature type="transmembrane region" description="Helical" evidence="7">
    <location>
        <begin position="181"/>
        <end position="200"/>
    </location>
</feature>
<feature type="transmembrane region" description="Helical" evidence="7">
    <location>
        <begin position="422"/>
        <end position="444"/>
    </location>
</feature>
<evidence type="ECO:0000259" key="8">
    <source>
        <dbReference type="PROSITE" id="PS50850"/>
    </source>
</evidence>
<dbReference type="FunFam" id="1.20.1720.10:FF:000009">
    <property type="entry name" value="MFS multidrug transporter"/>
    <property type="match status" value="1"/>
</dbReference>
<organism evidence="9 10">
    <name type="scientific">Microdochium bolleyi</name>
    <dbReference type="NCBI Taxonomy" id="196109"/>
    <lineage>
        <taxon>Eukaryota</taxon>
        <taxon>Fungi</taxon>
        <taxon>Dikarya</taxon>
        <taxon>Ascomycota</taxon>
        <taxon>Pezizomycotina</taxon>
        <taxon>Sordariomycetes</taxon>
        <taxon>Xylariomycetidae</taxon>
        <taxon>Xylariales</taxon>
        <taxon>Microdochiaceae</taxon>
        <taxon>Microdochium</taxon>
    </lineage>
</organism>
<dbReference type="Proteomes" id="UP000070501">
    <property type="component" value="Unassembled WGS sequence"/>
</dbReference>
<feature type="domain" description="Major facilitator superfamily (MFS) profile" evidence="8">
    <location>
        <begin position="146"/>
        <end position="598"/>
    </location>
</feature>
<feature type="transmembrane region" description="Helical" evidence="7">
    <location>
        <begin position="235"/>
        <end position="259"/>
    </location>
</feature>
<sequence>MVSTAGYAHCSTAANHTDPAGSLTMQATDSAGPLGRQSLDNDSHGQKHSGDAVLGEQHHIASSSGFPSSEAPQQGGGGRARGVESKASQAQGVSGILSAQPPAAVPNDGPPRRRNGDDDDNNNDHGGSDATKEPYSIYTSRERWCIVLTVAFAGVYSTIPATIYFPAVPLMGKAFGVTQEAINQTVTAYLVMQGISPMLWGPLSDRYGRRPVYLVCLTILLGSCIGLALCPEDAFWLLIVLRLFQAGGCASMIALGAGVTGDIATPEERGGYFGFFNLGPMLATCVGPAIGGATADGLGWRAIFWALVIMAAICMVLISLFLPETLRTLVGNGSLSPPNPLLNKPVIQIFARKKQHTLPSPRGGHGPSAKKPSINPFVLFTYPDVALSLAFNAVTYSVYYSIMATTSSALEHAYPWLSTTLLGIGYLPTGVGMILGAVLTGKLLDWEYARAKTRHAVAVEEAMNAGRENVPSFPKEHARLRTIPAHVVVMAAAVVGWGASIGHSAPIAVPLVLQAILGYTGMAVLNSTTTLMIDILQSRSSSATACINCTRCLLGAMMVGVTERMVSSALGYTWAYMLLAGVCLLCIPLMYLEMRVGPRFRIPRDEAAEEEKRREKEEADGAV</sequence>
<dbReference type="InterPro" id="IPR036259">
    <property type="entry name" value="MFS_trans_sf"/>
</dbReference>
<evidence type="ECO:0000256" key="6">
    <source>
        <dbReference type="SAM" id="MobiDB-lite"/>
    </source>
</evidence>
<feature type="transmembrane region" description="Helical" evidence="7">
    <location>
        <begin position="302"/>
        <end position="322"/>
    </location>
</feature>
<dbReference type="GO" id="GO:0005886">
    <property type="term" value="C:plasma membrane"/>
    <property type="evidence" value="ECO:0007669"/>
    <property type="project" value="TreeGrafter"/>
</dbReference>
<dbReference type="FunCoup" id="A0A136IWM6">
    <property type="interactions" value="68"/>
</dbReference>
<keyword evidence="5 7" id="KW-0472">Membrane</keyword>
<feature type="transmembrane region" description="Helical" evidence="7">
    <location>
        <begin position="271"/>
        <end position="290"/>
    </location>
</feature>
<evidence type="ECO:0000313" key="10">
    <source>
        <dbReference type="Proteomes" id="UP000070501"/>
    </source>
</evidence>
<evidence type="ECO:0000256" key="7">
    <source>
        <dbReference type="SAM" id="Phobius"/>
    </source>
</evidence>